<evidence type="ECO:0000256" key="1">
    <source>
        <dbReference type="SAM" id="MobiDB-lite"/>
    </source>
</evidence>
<name>A0A9P5ZCG5_9AGAR</name>
<dbReference type="Proteomes" id="UP000807469">
    <property type="component" value="Unassembled WGS sequence"/>
</dbReference>
<comment type="caution">
    <text evidence="2">The sequence shown here is derived from an EMBL/GenBank/DDBJ whole genome shotgun (WGS) entry which is preliminary data.</text>
</comment>
<dbReference type="AlphaFoldDB" id="A0A9P5ZCG5"/>
<feature type="region of interest" description="Disordered" evidence="1">
    <location>
        <begin position="337"/>
        <end position="378"/>
    </location>
</feature>
<organism evidence="2 3">
    <name type="scientific">Pholiota conissans</name>
    <dbReference type="NCBI Taxonomy" id="109636"/>
    <lineage>
        <taxon>Eukaryota</taxon>
        <taxon>Fungi</taxon>
        <taxon>Dikarya</taxon>
        <taxon>Basidiomycota</taxon>
        <taxon>Agaricomycotina</taxon>
        <taxon>Agaricomycetes</taxon>
        <taxon>Agaricomycetidae</taxon>
        <taxon>Agaricales</taxon>
        <taxon>Agaricineae</taxon>
        <taxon>Strophariaceae</taxon>
        <taxon>Pholiota</taxon>
    </lineage>
</organism>
<evidence type="ECO:0000313" key="3">
    <source>
        <dbReference type="Proteomes" id="UP000807469"/>
    </source>
</evidence>
<protein>
    <submittedName>
        <fullName evidence="2">Uncharacterized protein</fullName>
    </submittedName>
</protein>
<dbReference type="EMBL" id="MU155134">
    <property type="protein sequence ID" value="KAF9485682.1"/>
    <property type="molecule type" value="Genomic_DNA"/>
</dbReference>
<dbReference type="OrthoDB" id="3070764at2759"/>
<reference evidence="2" key="1">
    <citation type="submission" date="2020-11" db="EMBL/GenBank/DDBJ databases">
        <authorList>
            <consortium name="DOE Joint Genome Institute"/>
            <person name="Ahrendt S."/>
            <person name="Riley R."/>
            <person name="Andreopoulos W."/>
            <person name="Labutti K."/>
            <person name="Pangilinan J."/>
            <person name="Ruiz-Duenas F.J."/>
            <person name="Barrasa J.M."/>
            <person name="Sanchez-Garcia M."/>
            <person name="Camarero S."/>
            <person name="Miyauchi S."/>
            <person name="Serrano A."/>
            <person name="Linde D."/>
            <person name="Babiker R."/>
            <person name="Drula E."/>
            <person name="Ayuso-Fernandez I."/>
            <person name="Pacheco R."/>
            <person name="Padilla G."/>
            <person name="Ferreira P."/>
            <person name="Barriuso J."/>
            <person name="Kellner H."/>
            <person name="Castanera R."/>
            <person name="Alfaro M."/>
            <person name="Ramirez L."/>
            <person name="Pisabarro A.G."/>
            <person name="Kuo A."/>
            <person name="Tritt A."/>
            <person name="Lipzen A."/>
            <person name="He G."/>
            <person name="Yan M."/>
            <person name="Ng V."/>
            <person name="Cullen D."/>
            <person name="Martin F."/>
            <person name="Rosso M.-N."/>
            <person name="Henrissat B."/>
            <person name="Hibbett D."/>
            <person name="Martinez A.T."/>
            <person name="Grigoriev I.V."/>
        </authorList>
    </citation>
    <scope>NUCLEOTIDE SEQUENCE</scope>
    <source>
        <strain evidence="2">CIRM-BRFM 674</strain>
    </source>
</reference>
<sequence length="485" mass="53783">MFPIHDDNQPHQTHSRAEDKRDHDVSAAAISVAQTETDVIYTGPGNKIYEKHFRPLQRGFPLWIPGPDRCLPLAYRRNGVSIGDVGTITPGGAFSFMFNIFLPAAHPINPPELPVGFEPLDLPHGGTVDTFQYSEFGPGTFLASPTVEKVRSSDPLFRGMTFKTYSAEGAILTFPDGAVTHNALNILSIRTYTQAYLASWYRFANGLHGRKLKNGGLHVVTGCDKATSWGMAAISNFDAERHSLKYYRSPDNRDSKLGNAHASIPLYEWECTGHTEAKVGPDLQEIEELRHAAEEAGIDVGGRQGKFYNQCLFLRTLNPALSEDEYKAIEREIAIESEAHDHQRRARPKLRAADGSGTGTQEAGSGQQSESNSGKDSADLLAPKIESRSSESQLLALGNVTWLENPWMPNSRRAHPADHLNKHLLELYPHCNAVITHDNDWCAVVSDSDKIMPSPEEITRRVLATHDVVERDGLVYLELKRKIET</sequence>
<gene>
    <name evidence="2" type="ORF">BDN70DRAFT_538166</name>
</gene>
<accession>A0A9P5ZCG5</accession>
<keyword evidence="3" id="KW-1185">Reference proteome</keyword>
<feature type="region of interest" description="Disordered" evidence="1">
    <location>
        <begin position="1"/>
        <end position="24"/>
    </location>
</feature>
<feature type="compositionally biased region" description="Polar residues" evidence="1">
    <location>
        <begin position="359"/>
        <end position="375"/>
    </location>
</feature>
<evidence type="ECO:0000313" key="2">
    <source>
        <dbReference type="EMBL" id="KAF9485682.1"/>
    </source>
</evidence>
<proteinExistence type="predicted"/>